<keyword evidence="4" id="KW-0408">Iron</keyword>
<dbReference type="GO" id="GO:0005506">
    <property type="term" value="F:iron ion binding"/>
    <property type="evidence" value="ECO:0007669"/>
    <property type="project" value="InterPro"/>
</dbReference>
<sequence length="71" mass="7932">MKFICTLCNYIHEENIAADSPNALPKDIYAYANLPEDWQCPGCGNRPEFYQSCSCVSLAEIEGEKVKQEAA</sequence>
<dbReference type="Proteomes" id="UP000664277">
    <property type="component" value="Unassembled WGS sequence"/>
</dbReference>
<evidence type="ECO:0000313" key="6">
    <source>
        <dbReference type="EMBL" id="MBN8662291.1"/>
    </source>
</evidence>
<protein>
    <submittedName>
        <fullName evidence="6">Rubredoxin</fullName>
    </submittedName>
</protein>
<dbReference type="Pfam" id="PF00301">
    <property type="entry name" value="Rubredoxin"/>
    <property type="match status" value="1"/>
</dbReference>
<organism evidence="6 7">
    <name type="scientific">Candidatus Obscuribacter phosphatis</name>
    <dbReference type="NCBI Taxonomy" id="1906157"/>
    <lineage>
        <taxon>Bacteria</taxon>
        <taxon>Bacillati</taxon>
        <taxon>Candidatus Melainabacteria</taxon>
        <taxon>Candidatus Obscuribacterales</taxon>
        <taxon>Candidatus Obscuribacteraceae</taxon>
        <taxon>Candidatus Obscuribacter</taxon>
    </lineage>
</organism>
<proteinExistence type="predicted"/>
<dbReference type="Gene3D" id="2.20.28.10">
    <property type="match status" value="1"/>
</dbReference>
<evidence type="ECO:0000313" key="7">
    <source>
        <dbReference type="Proteomes" id="UP000664277"/>
    </source>
</evidence>
<dbReference type="InterPro" id="IPR024934">
    <property type="entry name" value="Rubredoxin-like_dom"/>
</dbReference>
<dbReference type="PROSITE" id="PS50903">
    <property type="entry name" value="RUBREDOXIN_LIKE"/>
    <property type="match status" value="1"/>
</dbReference>
<dbReference type="EMBL" id="JAFLCK010000035">
    <property type="protein sequence ID" value="MBN8662291.1"/>
    <property type="molecule type" value="Genomic_DNA"/>
</dbReference>
<evidence type="ECO:0000259" key="5">
    <source>
        <dbReference type="PROSITE" id="PS50903"/>
    </source>
</evidence>
<keyword evidence="1" id="KW-0813">Transport</keyword>
<dbReference type="PROSITE" id="PS00202">
    <property type="entry name" value="RUBREDOXIN"/>
    <property type="match status" value="1"/>
</dbReference>
<reference evidence="6" key="1">
    <citation type="submission" date="2021-02" db="EMBL/GenBank/DDBJ databases">
        <title>Genome-Resolved Metagenomics of a Microbial Community Performing Photosynthetic Biological Nutrient Removal.</title>
        <authorList>
            <person name="Mcdaniel E.A."/>
        </authorList>
    </citation>
    <scope>NUCLEOTIDE SEQUENCE</scope>
    <source>
        <strain evidence="6">UWPOB_OBS1</strain>
    </source>
</reference>
<evidence type="ECO:0000256" key="2">
    <source>
        <dbReference type="ARBA" id="ARBA00022723"/>
    </source>
</evidence>
<evidence type="ECO:0000256" key="3">
    <source>
        <dbReference type="ARBA" id="ARBA00022982"/>
    </source>
</evidence>
<comment type="caution">
    <text evidence="6">The sequence shown here is derived from an EMBL/GenBank/DDBJ whole genome shotgun (WGS) entry which is preliminary data.</text>
</comment>
<evidence type="ECO:0000256" key="4">
    <source>
        <dbReference type="ARBA" id="ARBA00023004"/>
    </source>
</evidence>
<dbReference type="AlphaFoldDB" id="A0A8J7PF28"/>
<evidence type="ECO:0000256" key="1">
    <source>
        <dbReference type="ARBA" id="ARBA00022448"/>
    </source>
</evidence>
<keyword evidence="3" id="KW-0249">Electron transport</keyword>
<dbReference type="InterPro" id="IPR024935">
    <property type="entry name" value="Rubredoxin_dom"/>
</dbReference>
<name>A0A8J7PF28_9BACT</name>
<gene>
    <name evidence="6" type="ORF">J0M35_18115</name>
</gene>
<dbReference type="SUPFAM" id="SSF57802">
    <property type="entry name" value="Rubredoxin-like"/>
    <property type="match status" value="1"/>
</dbReference>
<dbReference type="InterPro" id="IPR018527">
    <property type="entry name" value="Rubredoxin_Fe_BS"/>
</dbReference>
<keyword evidence="2" id="KW-0479">Metal-binding</keyword>
<accession>A0A8J7PF28</accession>
<feature type="domain" description="Rubredoxin-like" evidence="5">
    <location>
        <begin position="2"/>
        <end position="53"/>
    </location>
</feature>